<evidence type="ECO:0000313" key="1">
    <source>
        <dbReference type="EMBL" id="GJD58679.1"/>
    </source>
</evidence>
<dbReference type="EMBL" id="CABFVH010000048">
    <property type="protein sequence ID" value="VUF15192.1"/>
    <property type="molecule type" value="Genomic_DNA"/>
</dbReference>
<sequence length="67" mass="7061">MSETIEKPKVTLIQGQDTRVQRVRVGDVEVQVLNAGVVIVGGKMAVAMTIIDAEIGTELADEQAPAA</sequence>
<gene>
    <name evidence="1" type="ORF">IFDJLNFL_4602</name>
    <name evidence="2" type="ORF">MTDSW087_04927</name>
</gene>
<dbReference type="AlphaFoldDB" id="A0A564G538"/>
<protein>
    <submittedName>
        <fullName evidence="2">Uncharacterized protein</fullName>
    </submittedName>
</protein>
<organism evidence="2 3">
    <name type="scientific">Methylobacterium dankookense</name>
    <dbReference type="NCBI Taxonomy" id="560405"/>
    <lineage>
        <taxon>Bacteria</taxon>
        <taxon>Pseudomonadati</taxon>
        <taxon>Pseudomonadota</taxon>
        <taxon>Alphaproteobacteria</taxon>
        <taxon>Hyphomicrobiales</taxon>
        <taxon>Methylobacteriaceae</taxon>
        <taxon>Methylobacterium</taxon>
    </lineage>
</organism>
<proteinExistence type="predicted"/>
<dbReference type="RefSeq" id="WP_144767574.1">
    <property type="nucleotide sequence ID" value="NZ_BPQI01000164.1"/>
</dbReference>
<reference evidence="2 3" key="1">
    <citation type="submission" date="2019-06" db="EMBL/GenBank/DDBJ databases">
        <authorList>
            <person name="Rodrigo-Torres L."/>
            <person name="Arahal R. D."/>
            <person name="Lucena T."/>
        </authorList>
    </citation>
    <scope>NUCLEOTIDE SEQUENCE [LARGE SCALE GENOMIC DNA]</scope>
    <source>
        <strain evidence="2 3">SW08-7</strain>
    </source>
</reference>
<dbReference type="Proteomes" id="UP001055303">
    <property type="component" value="Unassembled WGS sequence"/>
</dbReference>
<reference evidence="1" key="3">
    <citation type="submission" date="2021-08" db="EMBL/GenBank/DDBJ databases">
        <authorList>
            <person name="Tani A."/>
            <person name="Ola A."/>
            <person name="Ogura Y."/>
            <person name="Katsura K."/>
            <person name="Hayashi T."/>
        </authorList>
    </citation>
    <scope>NUCLEOTIDE SEQUENCE</scope>
    <source>
        <strain evidence="1">DSM 22415</strain>
    </source>
</reference>
<dbReference type="Proteomes" id="UP000401717">
    <property type="component" value="Unassembled WGS sequence"/>
</dbReference>
<keyword evidence="4" id="KW-1185">Reference proteome</keyword>
<name>A0A564G538_9HYPH</name>
<evidence type="ECO:0000313" key="3">
    <source>
        <dbReference type="Proteomes" id="UP000401717"/>
    </source>
</evidence>
<evidence type="ECO:0000313" key="2">
    <source>
        <dbReference type="EMBL" id="VUF15192.1"/>
    </source>
</evidence>
<reference evidence="1" key="2">
    <citation type="journal article" date="2021" name="Front. Microbiol.">
        <title>Comprehensive Comparative Genomics and Phenotyping of Methylobacterium Species.</title>
        <authorList>
            <person name="Alessa O."/>
            <person name="Ogura Y."/>
            <person name="Fujitani Y."/>
            <person name="Takami H."/>
            <person name="Hayashi T."/>
            <person name="Sahin N."/>
            <person name="Tani A."/>
        </authorList>
    </citation>
    <scope>NUCLEOTIDE SEQUENCE</scope>
    <source>
        <strain evidence="1">DSM 22415</strain>
    </source>
</reference>
<accession>A0A564G538</accession>
<dbReference type="EMBL" id="BPQI01000164">
    <property type="protein sequence ID" value="GJD58679.1"/>
    <property type="molecule type" value="Genomic_DNA"/>
</dbReference>
<evidence type="ECO:0000313" key="4">
    <source>
        <dbReference type="Proteomes" id="UP001055303"/>
    </source>
</evidence>